<dbReference type="Proteomes" id="UP000317371">
    <property type="component" value="Unassembled WGS sequence"/>
</dbReference>
<gene>
    <name evidence="8" type="ORF">FKZ61_02830</name>
</gene>
<dbReference type="SUPFAM" id="SSF103481">
    <property type="entry name" value="Multidrug resistance efflux transporter EmrE"/>
    <property type="match status" value="2"/>
</dbReference>
<reference evidence="8 9" key="1">
    <citation type="submission" date="2019-06" db="EMBL/GenBank/DDBJ databases">
        <title>Genome sequence of Litorilinea aerophila BAA-2444.</title>
        <authorList>
            <person name="Maclea K.S."/>
            <person name="Maurais E.G."/>
            <person name="Iannazzi L.C."/>
        </authorList>
    </citation>
    <scope>NUCLEOTIDE SEQUENCE [LARGE SCALE GENOMIC DNA]</scope>
    <source>
        <strain evidence="8 9">ATCC BAA-2444</strain>
    </source>
</reference>
<dbReference type="InterPro" id="IPR000620">
    <property type="entry name" value="EamA_dom"/>
</dbReference>
<dbReference type="PANTHER" id="PTHR32322">
    <property type="entry name" value="INNER MEMBRANE TRANSPORTER"/>
    <property type="match status" value="1"/>
</dbReference>
<feature type="transmembrane region" description="Helical" evidence="6">
    <location>
        <begin position="187"/>
        <end position="207"/>
    </location>
</feature>
<keyword evidence="4 6" id="KW-1133">Transmembrane helix</keyword>
<comment type="caution">
    <text evidence="8">The sequence shown here is derived from an EMBL/GenBank/DDBJ whole genome shotgun (WGS) entry which is preliminary data.</text>
</comment>
<keyword evidence="5 6" id="KW-0472">Membrane</keyword>
<evidence type="ECO:0000259" key="7">
    <source>
        <dbReference type="Pfam" id="PF00892"/>
    </source>
</evidence>
<keyword evidence="3 6" id="KW-0812">Transmembrane</keyword>
<evidence type="ECO:0000256" key="2">
    <source>
        <dbReference type="ARBA" id="ARBA00007362"/>
    </source>
</evidence>
<organism evidence="8 9">
    <name type="scientific">Litorilinea aerophila</name>
    <dbReference type="NCBI Taxonomy" id="1204385"/>
    <lineage>
        <taxon>Bacteria</taxon>
        <taxon>Bacillati</taxon>
        <taxon>Chloroflexota</taxon>
        <taxon>Caldilineae</taxon>
        <taxon>Caldilineales</taxon>
        <taxon>Caldilineaceae</taxon>
        <taxon>Litorilinea</taxon>
    </lineage>
</organism>
<dbReference type="OrthoDB" id="510638at2"/>
<evidence type="ECO:0000256" key="3">
    <source>
        <dbReference type="ARBA" id="ARBA00022692"/>
    </source>
</evidence>
<dbReference type="Pfam" id="PF00892">
    <property type="entry name" value="EamA"/>
    <property type="match status" value="2"/>
</dbReference>
<feature type="transmembrane region" description="Helical" evidence="6">
    <location>
        <begin position="275"/>
        <end position="292"/>
    </location>
</feature>
<feature type="transmembrane region" description="Helical" evidence="6">
    <location>
        <begin position="34"/>
        <end position="54"/>
    </location>
</feature>
<feature type="transmembrane region" description="Helical" evidence="6">
    <location>
        <begin position="126"/>
        <end position="143"/>
    </location>
</feature>
<protein>
    <submittedName>
        <fullName evidence="8">DMT family transporter</fullName>
    </submittedName>
</protein>
<feature type="domain" description="EamA" evidence="7">
    <location>
        <begin position="7"/>
        <end position="140"/>
    </location>
</feature>
<comment type="subcellular location">
    <subcellularLocation>
        <location evidence="1">Membrane</location>
        <topology evidence="1">Multi-pass membrane protein</topology>
    </subcellularLocation>
</comment>
<comment type="similarity">
    <text evidence="2">Belongs to the EamA transporter family.</text>
</comment>
<feature type="domain" description="EamA" evidence="7">
    <location>
        <begin position="156"/>
        <end position="291"/>
    </location>
</feature>
<name>A0A540VKV2_9CHLR</name>
<dbReference type="RefSeq" id="WP_141608560.1">
    <property type="nucleotide sequence ID" value="NZ_VIGC02000003.1"/>
</dbReference>
<evidence type="ECO:0000256" key="5">
    <source>
        <dbReference type="ARBA" id="ARBA00023136"/>
    </source>
</evidence>
<evidence type="ECO:0000256" key="6">
    <source>
        <dbReference type="SAM" id="Phobius"/>
    </source>
</evidence>
<feature type="transmembrane region" description="Helical" evidence="6">
    <location>
        <begin position="155"/>
        <end position="175"/>
    </location>
</feature>
<dbReference type="GO" id="GO:0016020">
    <property type="term" value="C:membrane"/>
    <property type="evidence" value="ECO:0007669"/>
    <property type="project" value="UniProtKB-SubCell"/>
</dbReference>
<keyword evidence="9" id="KW-1185">Reference proteome</keyword>
<evidence type="ECO:0000313" key="9">
    <source>
        <dbReference type="Proteomes" id="UP000317371"/>
    </source>
</evidence>
<dbReference type="PANTHER" id="PTHR32322:SF2">
    <property type="entry name" value="EAMA DOMAIN-CONTAINING PROTEIN"/>
    <property type="match status" value="1"/>
</dbReference>
<feature type="transmembrane region" description="Helical" evidence="6">
    <location>
        <begin position="95"/>
        <end position="114"/>
    </location>
</feature>
<feature type="transmembrane region" description="Helical" evidence="6">
    <location>
        <begin position="7"/>
        <end position="28"/>
    </location>
</feature>
<sequence>MRHYQAIPYVLLLGFLFGSSLVVSRFSVGQYAPLTYISLRLLLAALGHLAIYGLMRPRRWPTEPRLWLLAGGLGVLGSAIPMTAIVSSLQYQSSGVTSLLLTLNPVATVLMAQLFLQDEPLTVRKLAGAVIAFGGAGVLLLRGESGLAQFAQADWRGYAWVGVGVLASASGSVYARRFLRHANAWDVASIRMMAAALVMLPITGWTVGYDLSRVNWQGYAALGYAALVGTFLAMWLSFTIVKRFGATPASQTSYVMPVVSTLLGAALLGEQITHGMILGMGVIFAGLSLLNSRGPTGRGRRAPSEARRLSSC</sequence>
<feature type="transmembrane region" description="Helical" evidence="6">
    <location>
        <begin position="253"/>
        <end position="269"/>
    </location>
</feature>
<feature type="transmembrane region" description="Helical" evidence="6">
    <location>
        <begin position="66"/>
        <end position="89"/>
    </location>
</feature>
<dbReference type="EMBL" id="VIGC01000003">
    <property type="protein sequence ID" value="TQE97367.1"/>
    <property type="molecule type" value="Genomic_DNA"/>
</dbReference>
<dbReference type="InParanoid" id="A0A540VKV2"/>
<proteinExistence type="inferred from homology"/>
<dbReference type="AlphaFoldDB" id="A0A540VKV2"/>
<dbReference type="InterPro" id="IPR037185">
    <property type="entry name" value="EmrE-like"/>
</dbReference>
<dbReference type="InterPro" id="IPR050638">
    <property type="entry name" value="AA-Vitamin_Transporters"/>
</dbReference>
<evidence type="ECO:0000313" key="8">
    <source>
        <dbReference type="EMBL" id="TQE97367.1"/>
    </source>
</evidence>
<evidence type="ECO:0000256" key="4">
    <source>
        <dbReference type="ARBA" id="ARBA00022989"/>
    </source>
</evidence>
<accession>A0A540VKV2</accession>
<feature type="transmembrane region" description="Helical" evidence="6">
    <location>
        <begin position="219"/>
        <end position="241"/>
    </location>
</feature>
<evidence type="ECO:0000256" key="1">
    <source>
        <dbReference type="ARBA" id="ARBA00004141"/>
    </source>
</evidence>